<dbReference type="Pfam" id="PF02001">
    <property type="entry name" value="DUF134"/>
    <property type="match status" value="1"/>
</dbReference>
<evidence type="ECO:0000313" key="5">
    <source>
        <dbReference type="EMBL" id="SDJ04235.1"/>
    </source>
</evidence>
<sequence length="137" mass="15435">MARPTKDRIIEKLPEIRFFKPAGVPAHQLETVEITMEEVESLRLKDVKGLTQAEAAELMNVSRPTFQRVLTSARKKAAEALTCGKAIKFEGGDYRLVKPGHCPECGKKLGRNRAHRHGKRRKVEPCRDCVDNDKGEN</sequence>
<dbReference type="Gene3D" id="1.10.10.10">
    <property type="entry name" value="Winged helix-like DNA-binding domain superfamily/Winged helix DNA-binding domain"/>
    <property type="match status" value="1"/>
</dbReference>
<reference evidence="5 6" key="2">
    <citation type="submission" date="2016-10" db="EMBL/GenBank/DDBJ databases">
        <authorList>
            <person name="de Groot N.N."/>
        </authorList>
    </citation>
    <scope>NUCLEOTIDE SEQUENCE [LARGE SCALE GENOMIC DNA]</scope>
    <source>
        <strain evidence="5 6">WG7</strain>
    </source>
</reference>
<dbReference type="PANTHER" id="PTHR37478:SF2">
    <property type="entry name" value="UPF0251 PROTEIN TK0562"/>
    <property type="match status" value="1"/>
</dbReference>
<feature type="compositionally biased region" description="Basic residues" evidence="3">
    <location>
        <begin position="108"/>
        <end position="122"/>
    </location>
</feature>
<evidence type="ECO:0000313" key="7">
    <source>
        <dbReference type="Proteomes" id="UP000324896"/>
    </source>
</evidence>
<name>A0A1G6R9V8_9FIRM</name>
<proteinExistence type="inferred from homology"/>
<accession>A0A1G6R9V8</accession>
<gene>
    <name evidence="4" type="ORF">SAMN04488597_1223</name>
    <name evidence="5" type="ORF">SAMN04515654_12429</name>
</gene>
<protein>
    <recommendedName>
        <fullName evidence="2">UPF0251 protein SAMN04488597_1223</fullName>
    </recommendedName>
</protein>
<evidence type="ECO:0000313" key="6">
    <source>
        <dbReference type="Proteomes" id="UP000198945"/>
    </source>
</evidence>
<dbReference type="InterPro" id="IPR036388">
    <property type="entry name" value="WH-like_DNA-bd_sf"/>
</dbReference>
<reference evidence="4 7" key="1">
    <citation type="submission" date="2016-10" db="EMBL/GenBank/DDBJ databases">
        <authorList>
            <person name="Varghese N."/>
            <person name="Submissions S."/>
        </authorList>
    </citation>
    <scope>NUCLEOTIDE SEQUENCE [LARGE SCALE GENOMIC DNA]</scope>
    <source>
        <strain evidence="4 7">WG10</strain>
    </source>
</reference>
<organism evidence="4 7">
    <name type="scientific">Halanaerobium congolense</name>
    <dbReference type="NCBI Taxonomy" id="54121"/>
    <lineage>
        <taxon>Bacteria</taxon>
        <taxon>Bacillati</taxon>
        <taxon>Bacillota</taxon>
        <taxon>Clostridia</taxon>
        <taxon>Halanaerobiales</taxon>
        <taxon>Halanaerobiaceae</taxon>
        <taxon>Halanaerobium</taxon>
    </lineage>
</organism>
<keyword evidence="4" id="KW-0238">DNA-binding</keyword>
<dbReference type="Proteomes" id="UP000198945">
    <property type="component" value="Unassembled WGS sequence"/>
</dbReference>
<dbReference type="EMBL" id="FNEH01000024">
    <property type="protein sequence ID" value="SDJ04235.1"/>
    <property type="molecule type" value="Genomic_DNA"/>
</dbReference>
<dbReference type="PANTHER" id="PTHR37478">
    <property type="match status" value="1"/>
</dbReference>
<dbReference type="EMBL" id="FMYT01000022">
    <property type="protein sequence ID" value="SDD00686.1"/>
    <property type="molecule type" value="Genomic_DNA"/>
</dbReference>
<evidence type="ECO:0000256" key="1">
    <source>
        <dbReference type="ARBA" id="ARBA00009350"/>
    </source>
</evidence>
<dbReference type="InterPro" id="IPR002852">
    <property type="entry name" value="UPF0251"/>
</dbReference>
<feature type="region of interest" description="Disordered" evidence="3">
    <location>
        <begin position="107"/>
        <end position="137"/>
    </location>
</feature>
<feature type="compositionally biased region" description="Basic and acidic residues" evidence="3">
    <location>
        <begin position="123"/>
        <end position="137"/>
    </location>
</feature>
<dbReference type="AlphaFoldDB" id="A0A1G6R9V8"/>
<dbReference type="HAMAP" id="MF_00674">
    <property type="entry name" value="UPF0251"/>
    <property type="match status" value="1"/>
</dbReference>
<evidence type="ECO:0000313" key="4">
    <source>
        <dbReference type="EMBL" id="SDD00686.1"/>
    </source>
</evidence>
<dbReference type="Proteomes" id="UP000324896">
    <property type="component" value="Unassembled WGS sequence"/>
</dbReference>
<dbReference type="GO" id="GO:0003677">
    <property type="term" value="F:DNA binding"/>
    <property type="evidence" value="ECO:0007669"/>
    <property type="project" value="UniProtKB-KW"/>
</dbReference>
<dbReference type="RefSeq" id="WP_089717388.1">
    <property type="nucleotide sequence ID" value="NZ_FMYT01000022.1"/>
</dbReference>
<evidence type="ECO:0000256" key="3">
    <source>
        <dbReference type="SAM" id="MobiDB-lite"/>
    </source>
</evidence>
<comment type="similarity">
    <text evidence="1 2">Belongs to the UPF0251 family.</text>
</comment>
<evidence type="ECO:0000256" key="2">
    <source>
        <dbReference type="HAMAP-Rule" id="MF_00674"/>
    </source>
</evidence>